<evidence type="ECO:0000313" key="1">
    <source>
        <dbReference type="EMBL" id="KAG2609241.1"/>
    </source>
</evidence>
<accession>A0A8T0TCB2</accession>
<dbReference type="EMBL" id="CM029043">
    <property type="protein sequence ID" value="KAG2609241.1"/>
    <property type="molecule type" value="Genomic_DNA"/>
</dbReference>
<sequence>MNNSRTIERRAHHVHLTGWSHVLENLRVVCPLHFVCSSSLSRVSLSSPSALAAIAEIAPITHYRCAPLDPSVESAGFEVKIRPSSSSRAAGIRRERVLDASGVASNPVVQVQNKIEGTVRTRGNESVPGLCSLSAAATLGVLHFQSFSAPRLMILWGYMSGKWSPVLHRVRFDLPTYGLIHPLVAGYTQRI</sequence>
<evidence type="ECO:0000313" key="2">
    <source>
        <dbReference type="Proteomes" id="UP000823388"/>
    </source>
</evidence>
<proteinExistence type="predicted"/>
<comment type="caution">
    <text evidence="1">The sequence shown here is derived from an EMBL/GenBank/DDBJ whole genome shotgun (WGS) entry which is preliminary data.</text>
</comment>
<dbReference type="Proteomes" id="UP000823388">
    <property type="component" value="Chromosome 4K"/>
</dbReference>
<dbReference type="AlphaFoldDB" id="A0A8T0TCB2"/>
<organism evidence="1 2">
    <name type="scientific">Panicum virgatum</name>
    <name type="common">Blackwell switchgrass</name>
    <dbReference type="NCBI Taxonomy" id="38727"/>
    <lineage>
        <taxon>Eukaryota</taxon>
        <taxon>Viridiplantae</taxon>
        <taxon>Streptophyta</taxon>
        <taxon>Embryophyta</taxon>
        <taxon>Tracheophyta</taxon>
        <taxon>Spermatophyta</taxon>
        <taxon>Magnoliopsida</taxon>
        <taxon>Liliopsida</taxon>
        <taxon>Poales</taxon>
        <taxon>Poaceae</taxon>
        <taxon>PACMAD clade</taxon>
        <taxon>Panicoideae</taxon>
        <taxon>Panicodae</taxon>
        <taxon>Paniceae</taxon>
        <taxon>Panicinae</taxon>
        <taxon>Panicum</taxon>
        <taxon>Panicum sect. Hiantes</taxon>
    </lineage>
</organism>
<reference evidence="1" key="1">
    <citation type="submission" date="2020-05" db="EMBL/GenBank/DDBJ databases">
        <title>WGS assembly of Panicum virgatum.</title>
        <authorList>
            <person name="Lovell J.T."/>
            <person name="Jenkins J."/>
            <person name="Shu S."/>
            <person name="Juenger T.E."/>
            <person name="Schmutz J."/>
        </authorList>
    </citation>
    <scope>NUCLEOTIDE SEQUENCE</scope>
    <source>
        <strain evidence="1">AP13</strain>
    </source>
</reference>
<keyword evidence="2" id="KW-1185">Reference proteome</keyword>
<name>A0A8T0TCB2_PANVG</name>
<gene>
    <name evidence="1" type="ORF">PVAP13_4KG019300</name>
</gene>
<protein>
    <submittedName>
        <fullName evidence="1">Uncharacterized protein</fullName>
    </submittedName>
</protein>